<accession>A0A914E6Z3</accession>
<dbReference type="WBParaSite" id="ACRNAN_scaffold6128.g16143.t1">
    <property type="protein sequence ID" value="ACRNAN_scaffold6128.g16143.t1"/>
    <property type="gene ID" value="ACRNAN_scaffold6128.g16143"/>
</dbReference>
<name>A0A914E6Z3_9BILA</name>
<protein>
    <submittedName>
        <fullName evidence="2">Uncharacterized protein</fullName>
    </submittedName>
</protein>
<evidence type="ECO:0000313" key="1">
    <source>
        <dbReference type="Proteomes" id="UP000887540"/>
    </source>
</evidence>
<organism evidence="1 2">
    <name type="scientific">Acrobeloides nanus</name>
    <dbReference type="NCBI Taxonomy" id="290746"/>
    <lineage>
        <taxon>Eukaryota</taxon>
        <taxon>Metazoa</taxon>
        <taxon>Ecdysozoa</taxon>
        <taxon>Nematoda</taxon>
        <taxon>Chromadorea</taxon>
        <taxon>Rhabditida</taxon>
        <taxon>Tylenchina</taxon>
        <taxon>Cephalobomorpha</taxon>
        <taxon>Cephaloboidea</taxon>
        <taxon>Cephalobidae</taxon>
        <taxon>Acrobeloides</taxon>
    </lineage>
</organism>
<dbReference type="Proteomes" id="UP000887540">
    <property type="component" value="Unplaced"/>
</dbReference>
<reference evidence="2" key="1">
    <citation type="submission" date="2022-11" db="UniProtKB">
        <authorList>
            <consortium name="WormBaseParasite"/>
        </authorList>
    </citation>
    <scope>IDENTIFICATION</scope>
</reference>
<dbReference type="AlphaFoldDB" id="A0A914E6Z3"/>
<evidence type="ECO:0000313" key="2">
    <source>
        <dbReference type="WBParaSite" id="ACRNAN_scaffold6128.g16143.t1"/>
    </source>
</evidence>
<sequence length="123" mass="14098">MKSEVHVQPLSASKARVFRENPEHVLSAKVKQHLKTYHIPKTKSGTPSYYRKSDWRDRAEINPDRGQQLKSADRLYVKSKQSEAFFKSRVSTPRARVPTETVPATAIKTLKKEAAKAKPKKRQ</sequence>
<keyword evidence="1" id="KW-1185">Reference proteome</keyword>
<proteinExistence type="predicted"/>